<dbReference type="EMBL" id="LOPV01000541">
    <property type="protein sequence ID" value="KTG15382.1"/>
    <property type="molecule type" value="Genomic_DNA"/>
</dbReference>
<evidence type="ECO:0000313" key="3">
    <source>
        <dbReference type="Proteomes" id="UP000053157"/>
    </source>
</evidence>
<proteinExistence type="predicted"/>
<dbReference type="Proteomes" id="UP000053157">
    <property type="component" value="Unassembled WGS sequence"/>
</dbReference>
<dbReference type="InterPro" id="IPR029063">
    <property type="entry name" value="SAM-dependent_MTases_sf"/>
</dbReference>
<evidence type="ECO:0000313" key="2">
    <source>
        <dbReference type="EMBL" id="KTG15382.1"/>
    </source>
</evidence>
<dbReference type="Pfam" id="PF13847">
    <property type="entry name" value="Methyltransf_31"/>
    <property type="match status" value="1"/>
</dbReference>
<dbReference type="InterPro" id="IPR025714">
    <property type="entry name" value="Methyltranfer_dom"/>
</dbReference>
<dbReference type="PANTHER" id="PTHR43861:SF1">
    <property type="entry name" value="TRANS-ACONITATE 2-METHYLTRANSFERASE"/>
    <property type="match status" value="1"/>
</dbReference>
<evidence type="ECO:0000259" key="1">
    <source>
        <dbReference type="Pfam" id="PF13847"/>
    </source>
</evidence>
<dbReference type="AlphaFoldDB" id="A0A0W1RR53"/>
<dbReference type="CDD" id="cd02440">
    <property type="entry name" value="AdoMet_MTases"/>
    <property type="match status" value="1"/>
</dbReference>
<dbReference type="Gene3D" id="3.40.50.150">
    <property type="entry name" value="Vaccinia Virus protein VP39"/>
    <property type="match status" value="1"/>
</dbReference>
<gene>
    <name evidence="2" type="ORF">AUR66_18860</name>
</gene>
<comment type="caution">
    <text evidence="2">The sequence shown here is derived from an EMBL/GenBank/DDBJ whole genome shotgun (WGS) entry which is preliminary data.</text>
</comment>
<dbReference type="PANTHER" id="PTHR43861">
    <property type="entry name" value="TRANS-ACONITATE 2-METHYLTRANSFERASE-RELATED"/>
    <property type="match status" value="1"/>
</dbReference>
<protein>
    <submittedName>
        <fullName evidence="2">Protein-L-isoaspartate O-methyltransferase</fullName>
    </submittedName>
</protein>
<feature type="domain" description="Methyltransferase" evidence="1">
    <location>
        <begin position="56"/>
        <end position="136"/>
    </location>
</feature>
<name>A0A0W1RR53_9EURY</name>
<keyword evidence="3" id="KW-1185">Reference proteome</keyword>
<dbReference type="GO" id="GO:0008168">
    <property type="term" value="F:methyltransferase activity"/>
    <property type="evidence" value="ECO:0007669"/>
    <property type="project" value="UniProtKB-KW"/>
</dbReference>
<dbReference type="SUPFAM" id="SSF53335">
    <property type="entry name" value="S-adenosyl-L-methionine-dependent methyltransferases"/>
    <property type="match status" value="1"/>
</dbReference>
<keyword evidence="2" id="KW-0489">Methyltransferase</keyword>
<organism evidence="2 3">
    <name type="scientific">Haloferax profundi</name>
    <dbReference type="NCBI Taxonomy" id="1544718"/>
    <lineage>
        <taxon>Archaea</taxon>
        <taxon>Methanobacteriati</taxon>
        <taxon>Methanobacteriota</taxon>
        <taxon>Stenosarchaea group</taxon>
        <taxon>Halobacteria</taxon>
        <taxon>Halobacteriales</taxon>
        <taxon>Haloferacaceae</taxon>
        <taxon>Haloferax</taxon>
    </lineage>
</organism>
<reference evidence="2 3" key="1">
    <citation type="submission" date="2015-12" db="EMBL/GenBank/DDBJ databases">
        <title>Haloferax profundi sp. nov. isolated from the Discovery deep brine-seawater interface in the Red Sea.</title>
        <authorList>
            <person name="Zhang G."/>
            <person name="Stingl U."/>
            <person name="Rashid M."/>
        </authorList>
    </citation>
    <scope>NUCLEOTIDE SEQUENCE [LARGE SCALE GENOMIC DNA]</scope>
    <source>
        <strain evidence="2 3">SB29</strain>
    </source>
</reference>
<keyword evidence="2" id="KW-0808">Transferase</keyword>
<dbReference type="GO" id="GO:0032259">
    <property type="term" value="P:methylation"/>
    <property type="evidence" value="ECO:0007669"/>
    <property type="project" value="UniProtKB-KW"/>
</dbReference>
<sequence>MILETLMFQHSQFVVPMTDTEREYHGYTPMDYDADSDADEVYQRCLSYLLTHAPIERGDTVVDIGTGTGIVALELASKCDHVVGRDIYDEWLRYAREKAEQRGIENVSFGHGSFREPNIDEPVDIVIASYALYMAYDEGGEDELRAAIDGLSSLNSRCVVVADKMRFGPMHYPNDYETLPPMGTVANLLVDAGFSLTDIEIISESVGVIIATR</sequence>
<accession>A0A0W1RR53</accession>